<gene>
    <name evidence="2" type="ORF">PYK22_02286</name>
</gene>
<dbReference type="Gene3D" id="3.90.550.10">
    <property type="entry name" value="Spore Coat Polysaccharide Biosynthesis Protein SpsA, Chain A"/>
    <property type="match status" value="1"/>
</dbReference>
<dbReference type="RefSeq" id="WP_060635593.1">
    <property type="nucleotide sequence ID" value="NZ_CBXV010000008.1"/>
</dbReference>
<dbReference type="EMBL" id="CBXV010000008">
    <property type="protein sequence ID" value="CDM66266.1"/>
    <property type="molecule type" value="Genomic_DNA"/>
</dbReference>
<dbReference type="AlphaFoldDB" id="A0A0B6WYT9"/>
<dbReference type="InterPro" id="IPR001173">
    <property type="entry name" value="Glyco_trans_2-like"/>
</dbReference>
<dbReference type="STRING" id="454194.PYK22_02286"/>
<reference evidence="2 3" key="1">
    <citation type="submission" date="2013-12" db="EMBL/GenBank/DDBJ databases">
        <authorList>
            <person name="Stott M."/>
        </authorList>
    </citation>
    <scope>NUCLEOTIDE SEQUENCE [LARGE SCALE GENOMIC DNA]</scope>
    <source>
        <strain evidence="2 3">K22</strain>
    </source>
</reference>
<keyword evidence="3" id="KW-1185">Reference proteome</keyword>
<feature type="domain" description="Glycosyltransferase 2-like" evidence="1">
    <location>
        <begin position="8"/>
        <end position="164"/>
    </location>
</feature>
<dbReference type="Proteomes" id="UP000031518">
    <property type="component" value="Unassembled WGS sequence"/>
</dbReference>
<evidence type="ECO:0000313" key="2">
    <source>
        <dbReference type="EMBL" id="CDM66266.1"/>
    </source>
</evidence>
<dbReference type="PANTHER" id="PTHR43685:SF2">
    <property type="entry name" value="GLYCOSYLTRANSFERASE 2-LIKE DOMAIN-CONTAINING PROTEIN"/>
    <property type="match status" value="1"/>
</dbReference>
<dbReference type="GO" id="GO:0016740">
    <property type="term" value="F:transferase activity"/>
    <property type="evidence" value="ECO:0007669"/>
    <property type="project" value="UniProtKB-KW"/>
</dbReference>
<dbReference type="GO" id="GO:0044010">
    <property type="term" value="P:single-species biofilm formation"/>
    <property type="evidence" value="ECO:0007669"/>
    <property type="project" value="TreeGrafter"/>
</dbReference>
<sequence length="267" mass="30328">MFKDSKVSIIITTYNQAPYLGEAIASALGQSHRNLEIFVIDDGSTDGSEEVAARFSGIKYIKQKNQGVAAARNTGVRACSGEFIVLLDGDDRLLPDAVEIGLKQFGSHPEAMIVAGLARMINKNGEVFEVHTRKSLDGTPYEYLLKGNSIFMPAMAMYRRGVFDLVGLFDGRYAPAEDWEMYLRIARSYPVVFHDHIVAEYRIHGMNSSRKTALLFVQAHKVMVDQWKYVRQDETLRKAYKAGYDRLHKLYGEELVNDIRRAWRNEH</sequence>
<keyword evidence="2" id="KW-0808">Transferase</keyword>
<proteinExistence type="predicted"/>
<dbReference type="InterPro" id="IPR050834">
    <property type="entry name" value="Glycosyltransf_2"/>
</dbReference>
<organism evidence="2 3">
    <name type="scientific">Pyrinomonas methylaliphatogenes</name>
    <dbReference type="NCBI Taxonomy" id="454194"/>
    <lineage>
        <taxon>Bacteria</taxon>
        <taxon>Pseudomonadati</taxon>
        <taxon>Acidobacteriota</taxon>
        <taxon>Blastocatellia</taxon>
        <taxon>Blastocatellales</taxon>
        <taxon>Pyrinomonadaceae</taxon>
        <taxon>Pyrinomonas</taxon>
    </lineage>
</organism>
<evidence type="ECO:0000259" key="1">
    <source>
        <dbReference type="Pfam" id="PF00535"/>
    </source>
</evidence>
<reference evidence="2 3" key="2">
    <citation type="submission" date="2015-01" db="EMBL/GenBank/DDBJ databases">
        <title>Complete genome sequence of Pyrinomonas methylaliphatogenes type strain K22T.</title>
        <authorList>
            <person name="Lee K.C.Y."/>
            <person name="Power J.F."/>
            <person name="Dunfield P.F."/>
            <person name="Morgan X.C."/>
            <person name="Huttenhower C."/>
            <person name="Stott M.B."/>
        </authorList>
    </citation>
    <scope>NUCLEOTIDE SEQUENCE [LARGE SCALE GENOMIC DNA]</scope>
    <source>
        <strain evidence="2 3">K22</strain>
    </source>
</reference>
<protein>
    <submittedName>
        <fullName evidence="2">Glycosyl transferase</fullName>
    </submittedName>
</protein>
<dbReference type="Pfam" id="PF00535">
    <property type="entry name" value="Glycos_transf_2"/>
    <property type="match status" value="1"/>
</dbReference>
<dbReference type="SUPFAM" id="SSF53448">
    <property type="entry name" value="Nucleotide-diphospho-sugar transferases"/>
    <property type="match status" value="1"/>
</dbReference>
<name>A0A0B6WYT9_9BACT</name>
<dbReference type="PANTHER" id="PTHR43685">
    <property type="entry name" value="GLYCOSYLTRANSFERASE"/>
    <property type="match status" value="1"/>
</dbReference>
<evidence type="ECO:0000313" key="3">
    <source>
        <dbReference type="Proteomes" id="UP000031518"/>
    </source>
</evidence>
<accession>A0A0B6WYT9</accession>
<dbReference type="OrthoDB" id="6307329at2"/>
<dbReference type="InterPro" id="IPR029044">
    <property type="entry name" value="Nucleotide-diphossugar_trans"/>
</dbReference>